<dbReference type="Pfam" id="PF13853">
    <property type="entry name" value="7tm_4"/>
    <property type="match status" value="1"/>
</dbReference>
<keyword evidence="3" id="KW-0716">Sensory transduction</keyword>
<feature type="non-terminal residue" evidence="9">
    <location>
        <position position="1"/>
    </location>
</feature>
<dbReference type="Gene3D" id="1.20.1070.10">
    <property type="entry name" value="Rhodopsin 7-helix transmembrane proteins"/>
    <property type="match status" value="1"/>
</dbReference>
<dbReference type="PRINTS" id="PR00245">
    <property type="entry name" value="OLFACTORYR"/>
</dbReference>
<keyword evidence="6" id="KW-0472">Membrane</keyword>
<evidence type="ECO:0000256" key="6">
    <source>
        <dbReference type="ARBA" id="ARBA00023136"/>
    </source>
</evidence>
<keyword evidence="2" id="KW-1003">Cell membrane</keyword>
<comment type="subcellular location">
    <subcellularLocation>
        <location evidence="1">Cell membrane</location>
        <topology evidence="1">Multi-pass membrane protein</topology>
    </subcellularLocation>
</comment>
<keyword evidence="7" id="KW-0807">Transducer</keyword>
<dbReference type="SUPFAM" id="SSF81321">
    <property type="entry name" value="Family A G protein-coupled receptor-like"/>
    <property type="match status" value="1"/>
</dbReference>
<evidence type="ECO:0000256" key="1">
    <source>
        <dbReference type="ARBA" id="ARBA00004651"/>
    </source>
</evidence>
<feature type="domain" description="G-protein coupled receptors family 1 profile" evidence="8">
    <location>
        <begin position="57"/>
        <end position="185"/>
    </location>
</feature>
<evidence type="ECO:0000256" key="5">
    <source>
        <dbReference type="ARBA" id="ARBA00022989"/>
    </source>
</evidence>
<evidence type="ECO:0000256" key="2">
    <source>
        <dbReference type="ARBA" id="ARBA00022475"/>
    </source>
</evidence>
<dbReference type="EMBL" id="AY686289">
    <property type="protein sequence ID" value="AAT95055.1"/>
    <property type="molecule type" value="Genomic_DNA"/>
</dbReference>
<dbReference type="PANTHER" id="PTHR26453">
    <property type="entry name" value="OLFACTORY RECEPTOR"/>
    <property type="match status" value="1"/>
</dbReference>
<protein>
    <submittedName>
        <fullName evidence="9">Olfactory receptor 1</fullName>
    </submittedName>
</protein>
<evidence type="ECO:0000256" key="4">
    <source>
        <dbReference type="ARBA" id="ARBA00022692"/>
    </source>
</evidence>
<evidence type="ECO:0000313" key="9">
    <source>
        <dbReference type="EMBL" id="AAT95055.1"/>
    </source>
</evidence>
<evidence type="ECO:0000256" key="3">
    <source>
        <dbReference type="ARBA" id="ARBA00022606"/>
    </source>
</evidence>
<dbReference type="GO" id="GO:0004984">
    <property type="term" value="F:olfactory receptor activity"/>
    <property type="evidence" value="ECO:0007669"/>
    <property type="project" value="InterPro"/>
</dbReference>
<dbReference type="GO" id="GO:0005886">
    <property type="term" value="C:plasma membrane"/>
    <property type="evidence" value="ECO:0007669"/>
    <property type="project" value="UniProtKB-SubCell"/>
</dbReference>
<dbReference type="PROSITE" id="PS50262">
    <property type="entry name" value="G_PROTEIN_RECEP_F1_2"/>
    <property type="match status" value="1"/>
</dbReference>
<keyword evidence="5" id="KW-1133">Transmembrane helix</keyword>
<name>Q68JW4_GOPPO</name>
<evidence type="ECO:0000256" key="7">
    <source>
        <dbReference type="ARBA" id="ARBA00023224"/>
    </source>
</evidence>
<dbReference type="GO" id="GO:0007186">
    <property type="term" value="P:G protein-coupled receptor signaling pathway"/>
    <property type="evidence" value="ECO:0007669"/>
    <property type="project" value="InterPro"/>
</dbReference>
<proteinExistence type="predicted"/>
<sequence length="185" mass="20955">PMYFLLSNLSAWRPGYTPSSWYRKLGPVTLTGGTEPFLLEACIGQFNFVRFLWVYRMFSSTAMSYDRYLAISKPLHYAAPMNGSLCLLITAESWTSELLASTAPMSFMSQLYFCGFNKNRHFFCECTKIINLSCSDTCHLELATTLLALFTLSPFALTLESYISIISTLLRIPSTIGRQKAFYTC</sequence>
<reference evidence="9" key="1">
    <citation type="submission" date="2004-07" db="EMBL/GenBank/DDBJ databases">
        <title>Molecular analysis of olfaction in turtles.</title>
        <authorList>
            <person name="Vieyra M.L."/>
            <person name="Vogt R.G."/>
        </authorList>
    </citation>
    <scope>NUCLEOTIDE SEQUENCE</scope>
</reference>
<keyword evidence="9" id="KW-0675">Receptor</keyword>
<evidence type="ECO:0000259" key="8">
    <source>
        <dbReference type="PROSITE" id="PS50262"/>
    </source>
</evidence>
<dbReference type="InterPro" id="IPR017452">
    <property type="entry name" value="GPCR_Rhodpsn_7TM"/>
</dbReference>
<dbReference type="InterPro" id="IPR000725">
    <property type="entry name" value="Olfact_rcpt"/>
</dbReference>
<organism evidence="9">
    <name type="scientific">Gopherus polyphemus</name>
    <name type="common">Gopher tortoise</name>
    <name type="synonym">Testudo polyphemus</name>
    <dbReference type="NCBI Taxonomy" id="38773"/>
    <lineage>
        <taxon>Eukaryota</taxon>
        <taxon>Metazoa</taxon>
        <taxon>Chordata</taxon>
        <taxon>Craniata</taxon>
        <taxon>Vertebrata</taxon>
        <taxon>Euteleostomi</taxon>
        <taxon>Archelosauria</taxon>
        <taxon>Testudinata</taxon>
        <taxon>Testudines</taxon>
        <taxon>Cryptodira</taxon>
        <taxon>Durocryptodira</taxon>
        <taxon>Testudinoidea</taxon>
        <taxon>Testudinidae</taxon>
        <taxon>Gopherus</taxon>
    </lineage>
</organism>
<accession>Q68JW4</accession>
<dbReference type="AlphaFoldDB" id="Q68JW4"/>
<feature type="non-terminal residue" evidence="9">
    <location>
        <position position="185"/>
    </location>
</feature>
<keyword evidence="4" id="KW-0812">Transmembrane</keyword>